<dbReference type="EMBL" id="JALNTZ010000002">
    <property type="protein sequence ID" value="KAJ3661486.1"/>
    <property type="molecule type" value="Genomic_DNA"/>
</dbReference>
<protein>
    <recommendedName>
        <fullName evidence="1">Transposable element P transposase-like RNase H domain-containing protein</fullName>
    </recommendedName>
</protein>
<evidence type="ECO:0000313" key="2">
    <source>
        <dbReference type="EMBL" id="KAJ3661486.1"/>
    </source>
</evidence>
<comment type="caution">
    <text evidence="2">The sequence shown here is derived from an EMBL/GenBank/DDBJ whole genome shotgun (WGS) entry which is preliminary data.</text>
</comment>
<proteinExistence type="predicted"/>
<dbReference type="Proteomes" id="UP001168821">
    <property type="component" value="Unassembled WGS sequence"/>
</dbReference>
<dbReference type="Pfam" id="PF21787">
    <property type="entry name" value="TNP-like_RNaseH_N"/>
    <property type="match status" value="1"/>
</dbReference>
<dbReference type="InterPro" id="IPR048365">
    <property type="entry name" value="TNP-like_RNaseH_N"/>
</dbReference>
<reference evidence="2" key="1">
    <citation type="journal article" date="2023" name="G3 (Bethesda)">
        <title>Whole genome assemblies of Zophobas morio and Tenebrio molitor.</title>
        <authorList>
            <person name="Kaur S."/>
            <person name="Stinson S.A."/>
            <person name="diCenzo G.C."/>
        </authorList>
    </citation>
    <scope>NUCLEOTIDE SEQUENCE</scope>
    <source>
        <strain evidence="2">QUZm001</strain>
    </source>
</reference>
<evidence type="ECO:0000313" key="3">
    <source>
        <dbReference type="Proteomes" id="UP001168821"/>
    </source>
</evidence>
<gene>
    <name evidence="2" type="ORF">Zmor_005881</name>
</gene>
<keyword evidence="3" id="KW-1185">Reference proteome</keyword>
<evidence type="ECO:0000259" key="1">
    <source>
        <dbReference type="Pfam" id="PF21787"/>
    </source>
</evidence>
<accession>A0AA38ITV2</accession>
<dbReference type="AlphaFoldDB" id="A0AA38ITV2"/>
<sequence length="207" mass="23981">MYRIHRSVKSNLFKTKKKLATEIQKLEHLKTMYEDNRFEFIEKKLNLVTKNFINSQLRNVEKKPSAKRWTEQDKIFALSLYKRSPKLYRYLSVYFQVPSTRTLKTIFSNIPLDTGINKPLLDHLKNVCQTMNKLDKCCSLIFDEISLSSGFFYEASKDMAFGYEDLGHLGRTSSSGGSSEEAGEAEPPLFFGAELPLIFSMKEFVFL</sequence>
<organism evidence="2 3">
    <name type="scientific">Zophobas morio</name>
    <dbReference type="NCBI Taxonomy" id="2755281"/>
    <lineage>
        <taxon>Eukaryota</taxon>
        <taxon>Metazoa</taxon>
        <taxon>Ecdysozoa</taxon>
        <taxon>Arthropoda</taxon>
        <taxon>Hexapoda</taxon>
        <taxon>Insecta</taxon>
        <taxon>Pterygota</taxon>
        <taxon>Neoptera</taxon>
        <taxon>Endopterygota</taxon>
        <taxon>Coleoptera</taxon>
        <taxon>Polyphaga</taxon>
        <taxon>Cucujiformia</taxon>
        <taxon>Tenebrionidae</taxon>
        <taxon>Zophobas</taxon>
    </lineage>
</organism>
<feature type="domain" description="Transposable element P transposase-like RNase H" evidence="1">
    <location>
        <begin position="114"/>
        <end position="168"/>
    </location>
</feature>
<name>A0AA38ITV2_9CUCU</name>